<dbReference type="SUPFAM" id="SSF50475">
    <property type="entry name" value="FMN-binding split barrel"/>
    <property type="match status" value="1"/>
</dbReference>
<dbReference type="OrthoDB" id="9794948at2"/>
<accession>A0A6I4TZV8</accession>
<dbReference type="EMBL" id="WTYJ01000004">
    <property type="protein sequence ID" value="MXP00630.1"/>
    <property type="molecule type" value="Genomic_DNA"/>
</dbReference>
<gene>
    <name evidence="1" type="ORF">GRI97_16690</name>
</gene>
<dbReference type="RefSeq" id="WP_161392357.1">
    <property type="nucleotide sequence ID" value="NZ_JBHSCP010000003.1"/>
</dbReference>
<organism evidence="1 2">
    <name type="scientific">Croceibacterium xixiisoli</name>
    <dbReference type="NCBI Taxonomy" id="1476466"/>
    <lineage>
        <taxon>Bacteria</taxon>
        <taxon>Pseudomonadati</taxon>
        <taxon>Pseudomonadota</taxon>
        <taxon>Alphaproteobacteria</taxon>
        <taxon>Sphingomonadales</taxon>
        <taxon>Erythrobacteraceae</taxon>
        <taxon>Croceibacterium</taxon>
    </lineage>
</organism>
<dbReference type="AlphaFoldDB" id="A0A6I4TZV8"/>
<proteinExistence type="predicted"/>
<sequence length="197" mass="22345">MADIQHQAATLLIDRHPLAWLVSRRFHASPLPLLAERDEHGRLQALFGHCARSNPLVEDFASDSKGLALFNGPSSYISPRYVSRTDWAPTWNFAALRVGVEVEFVPAETGDAVQRLLAHLERQSPGHWSTAQLGDRYHQMLSHIIAFRAHVRQLDPRFKLGQDERPEEFREICDHSPDPQLVEWMQAFAAGRLPATL</sequence>
<dbReference type="Gene3D" id="2.30.110.10">
    <property type="entry name" value="Electron Transport, Fmn-binding Protein, Chain A"/>
    <property type="match status" value="1"/>
</dbReference>
<dbReference type="Pfam" id="PF04299">
    <property type="entry name" value="FMN_bind_2"/>
    <property type="match status" value="1"/>
</dbReference>
<evidence type="ECO:0000313" key="1">
    <source>
        <dbReference type="EMBL" id="MXP00630.1"/>
    </source>
</evidence>
<dbReference type="Proteomes" id="UP000469430">
    <property type="component" value="Unassembled WGS sequence"/>
</dbReference>
<protein>
    <submittedName>
        <fullName evidence="1">FMN-binding negative transcriptional regulator</fullName>
    </submittedName>
</protein>
<comment type="caution">
    <text evidence="1">The sequence shown here is derived from an EMBL/GenBank/DDBJ whole genome shotgun (WGS) entry which is preliminary data.</text>
</comment>
<name>A0A6I4TZV8_9SPHN</name>
<dbReference type="PANTHER" id="PTHR35802">
    <property type="entry name" value="PROTEASE SYNTHASE AND SPORULATION PROTEIN PAI 2"/>
    <property type="match status" value="1"/>
</dbReference>
<reference evidence="1 2" key="1">
    <citation type="submission" date="2019-12" db="EMBL/GenBank/DDBJ databases">
        <title>Genomic-based taxomic classification of the family Erythrobacteraceae.</title>
        <authorList>
            <person name="Xu L."/>
        </authorList>
    </citation>
    <scope>NUCLEOTIDE SEQUENCE [LARGE SCALE GENOMIC DNA]</scope>
    <source>
        <strain evidence="1 2">S36</strain>
    </source>
</reference>
<evidence type="ECO:0000313" key="2">
    <source>
        <dbReference type="Proteomes" id="UP000469430"/>
    </source>
</evidence>
<dbReference type="InterPro" id="IPR007396">
    <property type="entry name" value="TR_PAI2-type"/>
</dbReference>
<dbReference type="InterPro" id="IPR012349">
    <property type="entry name" value="Split_barrel_FMN-bd"/>
</dbReference>
<dbReference type="PANTHER" id="PTHR35802:SF1">
    <property type="entry name" value="PROTEASE SYNTHASE AND SPORULATION PROTEIN PAI 2"/>
    <property type="match status" value="1"/>
</dbReference>
<keyword evidence="2" id="KW-1185">Reference proteome</keyword>